<protein>
    <recommendedName>
        <fullName evidence="4">HTH marR-type domain-containing protein</fullName>
    </recommendedName>
</protein>
<dbReference type="OrthoDB" id="2734388at2"/>
<organism evidence="5 6">
    <name type="scientific">Macrococcoides bohemicum</name>
    <dbReference type="NCBI Taxonomy" id="1903056"/>
    <lineage>
        <taxon>Bacteria</taxon>
        <taxon>Bacillati</taxon>
        <taxon>Bacillota</taxon>
        <taxon>Bacilli</taxon>
        <taxon>Bacillales</taxon>
        <taxon>Staphylococcaceae</taxon>
        <taxon>Macrococcoides</taxon>
    </lineage>
</organism>
<sequence>MSRELQQIHLFDHILAIRKAYVDYMNKSLNQYGLSSAQWLVLKIIVHKQSTTLVEIARIRNIEKPTATKIIQSLINNEFIKSSVGQDKRLRLLTPTDKGYTVYEEVMIMITSVQTTYLKDIDVETLQTINDALSTIKITED</sequence>
<evidence type="ECO:0000256" key="1">
    <source>
        <dbReference type="ARBA" id="ARBA00023015"/>
    </source>
</evidence>
<evidence type="ECO:0000256" key="3">
    <source>
        <dbReference type="ARBA" id="ARBA00023163"/>
    </source>
</evidence>
<dbReference type="Pfam" id="PF01047">
    <property type="entry name" value="MarR"/>
    <property type="match status" value="1"/>
</dbReference>
<reference evidence="5 6" key="1">
    <citation type="journal article" date="2018" name="Front. Microbiol.">
        <title>Description and Comparative Genomics of Macrococcus caseolyticus subsp. hominis subsp. nov., Macrococcus goetzii sp. nov., Macrococcus epidermidis sp. nov., and Macrococcus bohemicus sp. nov., Novel Macrococci From Human Clinical Material With Virulence Potential and Suspected Uptake of Foreign DNA by Natural Transformation.</title>
        <authorList>
            <person name="Maslanova I."/>
            <person name="Wertheimer Z."/>
            <person name="Sedlacek I."/>
            <person name="Svec P."/>
            <person name="Indrakova A."/>
            <person name="Kovarovic V."/>
            <person name="Schumann P."/>
            <person name="Sproer C."/>
            <person name="Kralova S."/>
            <person name="Sedo O."/>
            <person name="Kristofova L."/>
            <person name="Vrbovska V."/>
            <person name="Fuzik T."/>
            <person name="Petras P."/>
            <person name="Zdrahal Z."/>
            <person name="Ruzickova V."/>
            <person name="Doskar J."/>
            <person name="Pantucek R."/>
        </authorList>
    </citation>
    <scope>NUCLEOTIDE SEQUENCE [LARGE SCALE GENOMIC DNA]</scope>
    <source>
        <strain evidence="5 6">03/115</strain>
    </source>
</reference>
<accession>A0A328A5G7</accession>
<dbReference type="Proteomes" id="UP000249579">
    <property type="component" value="Unassembled WGS sequence"/>
</dbReference>
<proteinExistence type="predicted"/>
<evidence type="ECO:0000256" key="2">
    <source>
        <dbReference type="ARBA" id="ARBA00023125"/>
    </source>
</evidence>
<evidence type="ECO:0000259" key="4">
    <source>
        <dbReference type="PROSITE" id="PS50995"/>
    </source>
</evidence>
<keyword evidence="3" id="KW-0804">Transcription</keyword>
<dbReference type="PANTHER" id="PTHR42756">
    <property type="entry name" value="TRANSCRIPTIONAL REGULATOR, MARR"/>
    <property type="match status" value="1"/>
</dbReference>
<dbReference type="GO" id="GO:0003677">
    <property type="term" value="F:DNA binding"/>
    <property type="evidence" value="ECO:0007669"/>
    <property type="project" value="UniProtKB-KW"/>
</dbReference>
<dbReference type="InterPro" id="IPR036388">
    <property type="entry name" value="WH-like_DNA-bd_sf"/>
</dbReference>
<keyword evidence="2" id="KW-0238">DNA-binding</keyword>
<evidence type="ECO:0000313" key="6">
    <source>
        <dbReference type="Proteomes" id="UP000249579"/>
    </source>
</evidence>
<dbReference type="AlphaFoldDB" id="A0A328A5G7"/>
<dbReference type="SUPFAM" id="SSF46785">
    <property type="entry name" value="Winged helix' DNA-binding domain"/>
    <property type="match status" value="1"/>
</dbReference>
<gene>
    <name evidence="5" type="ORF">BHX94_04915</name>
</gene>
<evidence type="ECO:0000313" key="5">
    <source>
        <dbReference type="EMBL" id="RAK49761.1"/>
    </source>
</evidence>
<dbReference type="GO" id="GO:0003700">
    <property type="term" value="F:DNA-binding transcription factor activity"/>
    <property type="evidence" value="ECO:0007669"/>
    <property type="project" value="InterPro"/>
</dbReference>
<dbReference type="InterPro" id="IPR000835">
    <property type="entry name" value="HTH_MarR-typ"/>
</dbReference>
<feature type="domain" description="HTH marR-type" evidence="4">
    <location>
        <begin position="1"/>
        <end position="138"/>
    </location>
</feature>
<dbReference type="PANTHER" id="PTHR42756:SF1">
    <property type="entry name" value="TRANSCRIPTIONAL REPRESSOR OF EMRAB OPERON"/>
    <property type="match status" value="1"/>
</dbReference>
<dbReference type="SMART" id="SM00347">
    <property type="entry name" value="HTH_MARR"/>
    <property type="match status" value="1"/>
</dbReference>
<dbReference type="Gene3D" id="1.10.10.10">
    <property type="entry name" value="Winged helix-like DNA-binding domain superfamily/Winged helix DNA-binding domain"/>
    <property type="match status" value="1"/>
</dbReference>
<keyword evidence="1" id="KW-0805">Transcription regulation</keyword>
<dbReference type="InterPro" id="IPR036390">
    <property type="entry name" value="WH_DNA-bd_sf"/>
</dbReference>
<comment type="caution">
    <text evidence="5">The sequence shown here is derived from an EMBL/GenBank/DDBJ whole genome shotgun (WGS) entry which is preliminary data.</text>
</comment>
<dbReference type="PROSITE" id="PS50995">
    <property type="entry name" value="HTH_MARR_2"/>
    <property type="match status" value="1"/>
</dbReference>
<dbReference type="EMBL" id="PZJG01000002">
    <property type="protein sequence ID" value="RAK49761.1"/>
    <property type="molecule type" value="Genomic_DNA"/>
</dbReference>
<name>A0A328A5G7_9STAP</name>
<dbReference type="RefSeq" id="WP_111745236.1">
    <property type="nucleotide sequence ID" value="NZ_DAMBOO010000003.1"/>
</dbReference>